<reference evidence="1 2" key="1">
    <citation type="submission" date="2019-08" db="EMBL/GenBank/DDBJ databases">
        <title>Bradyrhizobium hipponensis sp. nov., a rhizobium isolated from a Lupinus angustifolius root nodule in Tunisia.</title>
        <authorList>
            <person name="Off K."/>
            <person name="Rejili M."/>
            <person name="Mars M."/>
            <person name="Brachmann A."/>
            <person name="Marin M."/>
        </authorList>
    </citation>
    <scope>NUCLEOTIDE SEQUENCE [LARGE SCALE GENOMIC DNA]</scope>
    <source>
        <strain evidence="2">aSej3</strain>
    </source>
</reference>
<gene>
    <name evidence="1" type="ORF">FXV83_16100</name>
</gene>
<accession>A0A5S4YM25</accession>
<name>A0A5S4YM25_9BRAD</name>
<sequence>MTSPRRTVRIVSEEEFASQLRIALQEHNVDSVGAVTGPGRSGAIAAVYTSHMLHIPFIPYGQLCPEKFRLLIIDTARESGRTLRKAARWYRNANPIVIAVYEEPPRVAFWYEAPKPQFYRHEIPHLEAA</sequence>
<dbReference type="AlphaFoldDB" id="A0A5S4YM25"/>
<dbReference type="RefSeq" id="WP_148740390.1">
    <property type="nucleotide sequence ID" value="NZ_VSTH01000051.1"/>
</dbReference>
<proteinExistence type="predicted"/>
<evidence type="ECO:0000313" key="1">
    <source>
        <dbReference type="EMBL" id="TYO65456.1"/>
    </source>
</evidence>
<protein>
    <submittedName>
        <fullName evidence="1">Uncharacterized protein</fullName>
    </submittedName>
</protein>
<evidence type="ECO:0000313" key="2">
    <source>
        <dbReference type="Proteomes" id="UP000324797"/>
    </source>
</evidence>
<keyword evidence="2" id="KW-1185">Reference proteome</keyword>
<dbReference type="SUPFAM" id="SSF53271">
    <property type="entry name" value="PRTase-like"/>
    <property type="match status" value="1"/>
</dbReference>
<dbReference type="Proteomes" id="UP000324797">
    <property type="component" value="Unassembled WGS sequence"/>
</dbReference>
<dbReference type="EMBL" id="VSTH01000051">
    <property type="protein sequence ID" value="TYO65456.1"/>
    <property type="molecule type" value="Genomic_DNA"/>
</dbReference>
<organism evidence="1 2">
    <name type="scientific">Bradyrhizobium hipponense</name>
    <dbReference type="NCBI Taxonomy" id="2605638"/>
    <lineage>
        <taxon>Bacteria</taxon>
        <taxon>Pseudomonadati</taxon>
        <taxon>Pseudomonadota</taxon>
        <taxon>Alphaproteobacteria</taxon>
        <taxon>Hyphomicrobiales</taxon>
        <taxon>Nitrobacteraceae</taxon>
        <taxon>Bradyrhizobium</taxon>
    </lineage>
</organism>
<dbReference type="InterPro" id="IPR029057">
    <property type="entry name" value="PRTase-like"/>
</dbReference>
<comment type="caution">
    <text evidence="1">The sequence shown here is derived from an EMBL/GenBank/DDBJ whole genome shotgun (WGS) entry which is preliminary data.</text>
</comment>